<dbReference type="Pfam" id="PF06985">
    <property type="entry name" value="HET"/>
    <property type="match status" value="1"/>
</dbReference>
<dbReference type="RefSeq" id="XP_003051366.1">
    <property type="nucleotide sequence ID" value="XM_003051320.1"/>
</dbReference>
<dbReference type="KEGG" id="nhe:NECHADRAFT_80764"/>
<keyword evidence="4" id="KW-1185">Reference proteome</keyword>
<organism evidence="3 4">
    <name type="scientific">Fusarium vanettenii (strain ATCC MYA-4622 / CBS 123669 / FGSC 9596 / NRRL 45880 / 77-13-4)</name>
    <name type="common">Fusarium solani subsp. pisi</name>
    <dbReference type="NCBI Taxonomy" id="660122"/>
    <lineage>
        <taxon>Eukaryota</taxon>
        <taxon>Fungi</taxon>
        <taxon>Dikarya</taxon>
        <taxon>Ascomycota</taxon>
        <taxon>Pezizomycotina</taxon>
        <taxon>Sordariomycetes</taxon>
        <taxon>Hypocreomycetidae</taxon>
        <taxon>Hypocreales</taxon>
        <taxon>Nectriaceae</taxon>
        <taxon>Fusarium</taxon>
        <taxon>Fusarium solani species complex</taxon>
        <taxon>Fusarium vanettenii</taxon>
    </lineage>
</organism>
<protein>
    <recommendedName>
        <fullName evidence="2">Heterokaryon incompatibility domain-containing protein</fullName>
    </recommendedName>
</protein>
<accession>C7YSK2</accession>
<keyword evidence="1" id="KW-0472">Membrane</keyword>
<keyword evidence="1" id="KW-0812">Transmembrane</keyword>
<dbReference type="VEuPathDB" id="FungiDB:NECHADRAFT_80764"/>
<dbReference type="InterPro" id="IPR010730">
    <property type="entry name" value="HET"/>
</dbReference>
<evidence type="ECO:0000259" key="2">
    <source>
        <dbReference type="Pfam" id="PF06985"/>
    </source>
</evidence>
<name>C7YSK2_FUSV7</name>
<dbReference type="GeneID" id="9666293"/>
<dbReference type="EMBL" id="GG698899">
    <property type="protein sequence ID" value="EEU45653.1"/>
    <property type="molecule type" value="Genomic_DNA"/>
</dbReference>
<feature type="domain" description="Heterokaryon incompatibility" evidence="2">
    <location>
        <begin position="808"/>
        <end position="955"/>
    </location>
</feature>
<dbReference type="AlphaFoldDB" id="C7YSK2"/>
<sequence>MHKDTPEQAEPGLLEGPWALKRLLTTTLDLALAIVALAFVLFGGLIYVSDGTPATPGSTSKLLLDIAKYGPTVFPVLFAAIAGAALKTFATWRLQNGTRIGLIEQLVGSHTVAEAVFTQARLKAFNALAIAILLLWCLSPLGSQAALRAISADQAFRNGTGNLTVLETFAPFRFMLTASDTAQARRLLVPPTVATMISARLLQGRNQDLWGNIRVPMIERLTESASDTNWVDVSKMDDIEYSALVGVPVVSLPSKGNHSFTFSASYINPECTTLKVNAQYNFTTIIPDFNSTDRTNCNWTTVQPEYTLRASISQPCWDDIEALGEKYRSGKDRTARVFIWESRTFGQETHSYAECHLYTTYVDVKMDCQGTLCSPSSVRRSPKPPRNGNWTALDLRYNFHDPEGFVNLFANMFPGSYNSGGQTPTIVYLADPFNALSARNKTEPASLPRATFETRLSHLINSQLLLGIHPGDVAGGFTEENANNLSVSFVNRDTYTRDEIVQYSTLWLIMLLASSTVLFGVALAAIVVRFKIMVPEVLGSLALGMLDNRCDDIKHSSFMSGDDKMAKMKEVKVMLGDVEPHAEIGRIALAAPMEDVVVEPVDHSPMQLFWALATNPPLSHLFPCALPFHRSSNKLTSGDTMTQPDQLCHKCQDLFTQPDLEPGNCDCWQDPAFASWKRRGRDVLEAAESGCPLCRIVWNEASSRLGDRINVEQAVIGPKICWDDDTAGFSVGDMLPDCPRPPNSVDACQSIATLWLFECATQHEKCRVRDHQSWLPTRLIDVGPAWSTQDPKLVMASSLSSSSPSPLYISLSHRWGTSNMLKLKKSNTNDFMQRIRPADLPFTFHDAIRLCRSLGIRYIWIDSLCIIQDSKTDWLKESSNMGKVYEYSFCNFAATSASHGQGGLYSWRDPHLITPHTAHVNWKGHESEYVFFLNSHWFKSISRATLNGRGWVFQERLLSPRTLHFSSQLFWECRTLKACETYPCGLPSEPSILGDDVDQDFPGSTKDWRDGLERDGVEHWELLMQMFCRCYLTKESDRLVAIAGIASQAQALLNDEYLAGLWKRQLPHGLLWKLQNMVGQDDLIVTRPTTYRGPSWSWASLDFEAANINMLDREGIGRYLVEITEVKIESSTDQIYTNVTGGYIRVLGKLGQVNLANLEDAEWRGDRGGHYTFEFSLDVDDDIDIEEEAPYCLPILTHDRANRNTFKSLEVHCLLLQKIETNSTEFRRIGSLQVLLDWEAEIIDEFRWITDYTREENTLAQSLDTLMIY</sequence>
<dbReference type="HOGENOM" id="CLU_264096_0_0_1"/>
<evidence type="ECO:0000313" key="3">
    <source>
        <dbReference type="EMBL" id="EEU45653.1"/>
    </source>
</evidence>
<dbReference type="OrthoDB" id="5347061at2759"/>
<feature type="transmembrane region" description="Helical" evidence="1">
    <location>
        <begin position="69"/>
        <end position="90"/>
    </location>
</feature>
<dbReference type="PANTHER" id="PTHR33112">
    <property type="entry name" value="DOMAIN PROTEIN, PUTATIVE-RELATED"/>
    <property type="match status" value="1"/>
</dbReference>
<dbReference type="InParanoid" id="C7YSK2"/>
<dbReference type="PANTHER" id="PTHR33112:SF10">
    <property type="entry name" value="TOL"/>
    <property type="match status" value="1"/>
</dbReference>
<feature type="transmembrane region" description="Helical" evidence="1">
    <location>
        <begin position="506"/>
        <end position="528"/>
    </location>
</feature>
<reference evidence="3 4" key="1">
    <citation type="journal article" date="2009" name="PLoS Genet.">
        <title>The genome of Nectria haematococca: contribution of supernumerary chromosomes to gene expansion.</title>
        <authorList>
            <person name="Coleman J.J."/>
            <person name="Rounsley S.D."/>
            <person name="Rodriguez-Carres M."/>
            <person name="Kuo A."/>
            <person name="Wasmann C.C."/>
            <person name="Grimwood J."/>
            <person name="Schmutz J."/>
            <person name="Taga M."/>
            <person name="White G.J."/>
            <person name="Zhou S."/>
            <person name="Schwartz D.C."/>
            <person name="Freitag M."/>
            <person name="Ma L.J."/>
            <person name="Danchin E.G."/>
            <person name="Henrissat B."/>
            <person name="Coutinho P.M."/>
            <person name="Nelson D.R."/>
            <person name="Straney D."/>
            <person name="Napoli C.A."/>
            <person name="Barker B.M."/>
            <person name="Gribskov M."/>
            <person name="Rep M."/>
            <person name="Kroken S."/>
            <person name="Molnar I."/>
            <person name="Rensing C."/>
            <person name="Kennell J.C."/>
            <person name="Zamora J."/>
            <person name="Farman M.L."/>
            <person name="Selker E.U."/>
            <person name="Salamov A."/>
            <person name="Shapiro H."/>
            <person name="Pangilinan J."/>
            <person name="Lindquist E."/>
            <person name="Lamers C."/>
            <person name="Grigoriev I.V."/>
            <person name="Geiser D.M."/>
            <person name="Covert S.F."/>
            <person name="Temporini E."/>
            <person name="Vanetten H.D."/>
        </authorList>
    </citation>
    <scope>NUCLEOTIDE SEQUENCE [LARGE SCALE GENOMIC DNA]</scope>
    <source>
        <strain evidence="4">ATCC MYA-4622 / CBS 123669 / FGSC 9596 / NRRL 45880 / 77-13-4</strain>
    </source>
</reference>
<dbReference type="eggNOG" id="ENOG502R35I">
    <property type="taxonomic scope" value="Eukaryota"/>
</dbReference>
<gene>
    <name evidence="3" type="ORF">NECHADRAFT_80764</name>
</gene>
<evidence type="ECO:0000313" key="4">
    <source>
        <dbReference type="Proteomes" id="UP000005206"/>
    </source>
</evidence>
<keyword evidence="1" id="KW-1133">Transmembrane helix</keyword>
<feature type="transmembrane region" description="Helical" evidence="1">
    <location>
        <begin position="30"/>
        <end position="49"/>
    </location>
</feature>
<dbReference type="Proteomes" id="UP000005206">
    <property type="component" value="Chromosome 5"/>
</dbReference>
<evidence type="ECO:0000256" key="1">
    <source>
        <dbReference type="SAM" id="Phobius"/>
    </source>
</evidence>
<proteinExistence type="predicted"/>